<dbReference type="PANTHER" id="PTHR43181:SF1">
    <property type="entry name" value="2-C-METHYL-D-ERYTHRITOL 2,4-CYCLODIPHOSPHATE SYNTHASE, CHLOROPLASTIC"/>
    <property type="match status" value="1"/>
</dbReference>
<dbReference type="GO" id="GO:0008685">
    <property type="term" value="F:2-C-methyl-D-erythritol 2,4-cyclodiphosphate synthase activity"/>
    <property type="evidence" value="ECO:0007669"/>
    <property type="project" value="UniProtKB-UniRule"/>
</dbReference>
<dbReference type="EC" id="4.6.1.12" evidence="4 8"/>
<dbReference type="CDD" id="cd00554">
    <property type="entry name" value="MECDP_synthase"/>
    <property type="match status" value="1"/>
</dbReference>
<evidence type="ECO:0000256" key="5">
    <source>
        <dbReference type="ARBA" id="ARBA00022723"/>
    </source>
</evidence>
<evidence type="ECO:0000256" key="4">
    <source>
        <dbReference type="ARBA" id="ARBA00012579"/>
    </source>
</evidence>
<evidence type="ECO:0000256" key="2">
    <source>
        <dbReference type="ARBA" id="ARBA00004709"/>
    </source>
</evidence>
<dbReference type="Proteomes" id="UP000181884">
    <property type="component" value="Unassembled WGS sequence"/>
</dbReference>
<comment type="caution">
    <text evidence="8">Lacks conserved residue(s) required for the propagation of feature annotation.</text>
</comment>
<comment type="function">
    <text evidence="8">Involved in the biosynthesis of isopentenyl diphosphate (IPP) and dimethylallyl diphosphate (DMAPP), two major building blocks of isoprenoid compounds. Catalyzes the conversion of 4-diphosphocytidyl-2-C-methyl-D-erythritol 2-phosphate (CDP-ME2P) to 2-C-methyl-D-erythritol 2,4-cyclodiphosphate (ME-CPP) with a corresponding release of cytidine 5-monophosphate (CMP).</text>
</comment>
<dbReference type="InterPro" id="IPR020555">
    <property type="entry name" value="MECDP_synthase_CS"/>
</dbReference>
<comment type="similarity">
    <text evidence="3 8 9">Belongs to the IspF family.</text>
</comment>
<reference evidence="11 12" key="1">
    <citation type="submission" date="2014-12" db="EMBL/GenBank/DDBJ databases">
        <title>Draft genome sequences of 29 type strains of Enterococci.</title>
        <authorList>
            <person name="Zhong Z."/>
            <person name="Sun Z."/>
            <person name="Liu W."/>
            <person name="Zhang W."/>
            <person name="Zhang H."/>
        </authorList>
    </citation>
    <scope>NUCLEOTIDE SEQUENCE [LARGE SCALE GENOMIC DNA]</scope>
    <source>
        <strain evidence="11 12">DSM 17029</strain>
    </source>
</reference>
<feature type="binding site" evidence="8">
    <location>
        <position position="43"/>
    </location>
    <ligand>
        <name>a divalent metal cation</name>
        <dbReference type="ChEBI" id="CHEBI:60240"/>
    </ligand>
</feature>
<feature type="binding site" evidence="8">
    <location>
        <begin position="9"/>
        <end position="11"/>
    </location>
    <ligand>
        <name>4-CDP-2-C-methyl-D-erythritol 2-phosphate</name>
        <dbReference type="ChEBI" id="CHEBI:57919"/>
    </ligand>
</feature>
<name>A0A1L8REC6_9ENTE</name>
<keyword evidence="5 8" id="KW-0479">Metal-binding</keyword>
<feature type="site" description="Transition state stabilizer" evidence="8">
    <location>
        <position position="134"/>
    </location>
</feature>
<dbReference type="GO" id="GO:0046872">
    <property type="term" value="F:metal ion binding"/>
    <property type="evidence" value="ECO:0007669"/>
    <property type="project" value="UniProtKB-KW"/>
</dbReference>
<dbReference type="PANTHER" id="PTHR43181">
    <property type="entry name" value="2-C-METHYL-D-ERYTHRITOL 2,4-CYCLODIPHOSPHATE SYNTHASE, CHLOROPLASTIC"/>
    <property type="match status" value="1"/>
</dbReference>
<proteinExistence type="inferred from homology"/>
<comment type="pathway">
    <text evidence="2 8">Isoprenoid biosynthesis; isopentenyl diphosphate biosynthesis via DXP pathway; isopentenyl diphosphate from 1-deoxy-D-xylulose 5-phosphate: step 4/6.</text>
</comment>
<gene>
    <name evidence="8" type="primary">ispF</name>
    <name evidence="11" type="ORF">RU97_GL002157</name>
</gene>
<dbReference type="GO" id="GO:0019288">
    <property type="term" value="P:isopentenyl diphosphate biosynthetic process, methylerythritol 4-phosphate pathway"/>
    <property type="evidence" value="ECO:0007669"/>
    <property type="project" value="UniProtKB-UniRule"/>
</dbReference>
<feature type="binding site" evidence="8">
    <location>
        <begin position="57"/>
        <end position="59"/>
    </location>
    <ligand>
        <name>4-CDP-2-C-methyl-D-erythritol 2-phosphate</name>
        <dbReference type="ChEBI" id="CHEBI:57919"/>
    </ligand>
</feature>
<feature type="binding site" evidence="8">
    <location>
        <begin position="133"/>
        <end position="136"/>
    </location>
    <ligand>
        <name>4-CDP-2-C-methyl-D-erythritol 2-phosphate</name>
        <dbReference type="ChEBI" id="CHEBI:57919"/>
    </ligand>
</feature>
<feature type="binding site" evidence="8">
    <location>
        <position position="143"/>
    </location>
    <ligand>
        <name>4-CDP-2-C-methyl-D-erythritol 2-phosphate</name>
        <dbReference type="ChEBI" id="CHEBI:57919"/>
    </ligand>
</feature>
<dbReference type="InterPro" id="IPR036571">
    <property type="entry name" value="MECDP_synthase_sf"/>
</dbReference>
<protein>
    <recommendedName>
        <fullName evidence="4 8">2-C-methyl-D-erythritol 2,4-cyclodiphosphate synthase</fullName>
        <shortName evidence="8">MECDP-synthase</shortName>
        <shortName evidence="8">MECPP-synthase</shortName>
        <shortName evidence="8">MECPS</shortName>
        <ecNumber evidence="4 8">4.6.1.12</ecNumber>
    </recommendedName>
</protein>
<keyword evidence="6 8" id="KW-0414">Isoprene biosynthesis</keyword>
<comment type="subunit">
    <text evidence="8">Homotrimer.</text>
</comment>
<organism evidence="11 12">
    <name type="scientific">Enterococcus canis</name>
    <dbReference type="NCBI Taxonomy" id="214095"/>
    <lineage>
        <taxon>Bacteria</taxon>
        <taxon>Bacillati</taxon>
        <taxon>Bacillota</taxon>
        <taxon>Bacilli</taxon>
        <taxon>Lactobacillales</taxon>
        <taxon>Enterococcaceae</taxon>
        <taxon>Enterococcus</taxon>
    </lineage>
</organism>
<dbReference type="AlphaFoldDB" id="A0A1L8REC6"/>
<evidence type="ECO:0000256" key="7">
    <source>
        <dbReference type="ARBA" id="ARBA00023239"/>
    </source>
</evidence>
<dbReference type="RefSeq" id="WP_067393486.1">
    <property type="nucleotide sequence ID" value="NZ_JXKH01000005.1"/>
</dbReference>
<feature type="binding site" evidence="8">
    <location>
        <position position="11"/>
    </location>
    <ligand>
        <name>a divalent metal cation</name>
        <dbReference type="ChEBI" id="CHEBI:60240"/>
    </ligand>
</feature>
<accession>A0A1L8REC6</accession>
<dbReference type="Pfam" id="PF02542">
    <property type="entry name" value="YgbB"/>
    <property type="match status" value="1"/>
</dbReference>
<evidence type="ECO:0000256" key="8">
    <source>
        <dbReference type="HAMAP-Rule" id="MF_00107"/>
    </source>
</evidence>
<evidence type="ECO:0000256" key="6">
    <source>
        <dbReference type="ARBA" id="ARBA00023229"/>
    </source>
</evidence>
<feature type="binding site" evidence="8">
    <location>
        <begin position="35"/>
        <end position="36"/>
    </location>
    <ligand>
        <name>4-CDP-2-C-methyl-D-erythritol 2-phosphate</name>
        <dbReference type="ChEBI" id="CHEBI:57919"/>
    </ligand>
</feature>
<evidence type="ECO:0000256" key="9">
    <source>
        <dbReference type="RuleBase" id="RU004395"/>
    </source>
</evidence>
<keyword evidence="7 8" id="KW-0456">Lyase</keyword>
<evidence type="ECO:0000256" key="3">
    <source>
        <dbReference type="ARBA" id="ARBA00008480"/>
    </source>
</evidence>
<comment type="catalytic activity">
    <reaction evidence="1 8 9">
        <text>4-CDP-2-C-methyl-D-erythritol 2-phosphate = 2-C-methyl-D-erythritol 2,4-cyclic diphosphate + CMP</text>
        <dbReference type="Rhea" id="RHEA:23864"/>
        <dbReference type="ChEBI" id="CHEBI:57919"/>
        <dbReference type="ChEBI" id="CHEBI:58483"/>
        <dbReference type="ChEBI" id="CHEBI:60377"/>
        <dbReference type="EC" id="4.6.1.12"/>
    </reaction>
</comment>
<dbReference type="SUPFAM" id="SSF69765">
    <property type="entry name" value="IpsF-like"/>
    <property type="match status" value="1"/>
</dbReference>
<feature type="domain" description="2-C-methyl-D-erythritol 2,4-cyclodiphosphate synthase" evidence="10">
    <location>
        <begin position="2"/>
        <end position="155"/>
    </location>
</feature>
<sequence>MIRIGQGFDVHQLVPGRPLIIGGVQLPFDKGLLGHSDADVLLHAITDALLGAAGLGDIGHLFPDTDPTFAGADSQELLRQAYQEVQTCGFTIGNIDCTILAERPKMKPYLSEMKRNIAQACQIEVAQINLKATTMEKMGFIGHEEGLGAIAVALLEGKRNEE</sequence>
<feature type="binding site" evidence="8">
    <location>
        <position position="9"/>
    </location>
    <ligand>
        <name>a divalent metal cation</name>
        <dbReference type="ChEBI" id="CHEBI:60240"/>
    </ligand>
</feature>
<dbReference type="GO" id="GO:0016114">
    <property type="term" value="P:terpenoid biosynthetic process"/>
    <property type="evidence" value="ECO:0007669"/>
    <property type="project" value="InterPro"/>
</dbReference>
<dbReference type="STRING" id="214095.RU97_GL002157"/>
<dbReference type="UniPathway" id="UPA00056">
    <property type="reaction ID" value="UER00095"/>
</dbReference>
<dbReference type="PROSITE" id="PS01350">
    <property type="entry name" value="ISPF"/>
    <property type="match status" value="1"/>
</dbReference>
<dbReference type="HAMAP" id="MF_00107">
    <property type="entry name" value="IspF"/>
    <property type="match status" value="1"/>
</dbReference>
<dbReference type="Gene3D" id="3.30.1330.50">
    <property type="entry name" value="2-C-methyl-D-erythritol 2,4-cyclodiphosphate synthase"/>
    <property type="match status" value="1"/>
</dbReference>
<dbReference type="NCBIfam" id="TIGR00151">
    <property type="entry name" value="ispF"/>
    <property type="match status" value="1"/>
</dbReference>
<feature type="binding site" evidence="8">
    <location>
        <position position="140"/>
    </location>
    <ligand>
        <name>4-CDP-2-C-methyl-D-erythritol 2-phosphate</name>
        <dbReference type="ChEBI" id="CHEBI:57919"/>
    </ligand>
</feature>
<dbReference type="FunFam" id="3.30.1330.50:FF:000001">
    <property type="entry name" value="2-C-methyl-D-erythritol 2,4-cyclodiphosphate synthase"/>
    <property type="match status" value="1"/>
</dbReference>
<evidence type="ECO:0000313" key="11">
    <source>
        <dbReference type="EMBL" id="OJG18084.1"/>
    </source>
</evidence>
<evidence type="ECO:0000259" key="10">
    <source>
        <dbReference type="Pfam" id="PF02542"/>
    </source>
</evidence>
<feature type="binding site" evidence="8">
    <location>
        <begin position="62"/>
        <end position="66"/>
    </location>
    <ligand>
        <name>4-CDP-2-C-methyl-D-erythritol 2-phosphate</name>
        <dbReference type="ChEBI" id="CHEBI:57919"/>
    </ligand>
</feature>
<feature type="site" description="Transition state stabilizer" evidence="8">
    <location>
        <position position="35"/>
    </location>
</feature>
<comment type="caution">
    <text evidence="11">The sequence shown here is derived from an EMBL/GenBank/DDBJ whole genome shotgun (WGS) entry which is preliminary data.</text>
</comment>
<keyword evidence="12" id="KW-1185">Reference proteome</keyword>
<dbReference type="InterPro" id="IPR003526">
    <property type="entry name" value="MECDP_synthase"/>
</dbReference>
<comment type="cofactor">
    <cofactor evidence="8">
        <name>a divalent metal cation</name>
        <dbReference type="ChEBI" id="CHEBI:60240"/>
    </cofactor>
    <text evidence="8">Binds 1 divalent metal cation per subunit.</text>
</comment>
<evidence type="ECO:0000256" key="1">
    <source>
        <dbReference type="ARBA" id="ARBA00000200"/>
    </source>
</evidence>
<dbReference type="EMBL" id="JXKH01000005">
    <property type="protein sequence ID" value="OJG18084.1"/>
    <property type="molecule type" value="Genomic_DNA"/>
</dbReference>
<evidence type="ECO:0000313" key="12">
    <source>
        <dbReference type="Proteomes" id="UP000181884"/>
    </source>
</evidence>